<name>A0A8S3ZME5_9EUPU</name>
<sequence>MFDEKIGAHVAFGNWQLRYGRLIGVFLFRKPVLIVSSPEALKQIFVKDFASFSDRYFVGEGKLQQQLIQKTIFFAEGPVWRRLRKMITPTFSSGKLRQLTQYINKKAALLEHYLHSHAVSETSTEAKLVFGAHTLDIIAGTTFGIDLDSLSDLNAPFIQHAKSLMTVDRLIQLKLALAGIFPVLIPFLRLFNIGYFKQADIQFFEDTLKTIILERTVTSKGKSDFIQMLLEAEFEPTEGIHGDTKLTTEELVAQGLFFLIAAYDAGSNVLQFLFYELAKHQDVQDKVVKEIQTVIGQTTEPTYDNCKRLRYTEAVIEEVLRMYPPVHILTRTTTQETVLNGIRVPANIGIIIPVYNIGRDPEFFPNPDKFNPDRFMQEHRGNMNPATFLPFGFGPRQCIAVRLVIMQFKIALVHVMRKLRAVSATPEVMEVADHNGTIVPKIPIRISFEVRAS</sequence>
<dbReference type="EMBL" id="CAJHNH020004105">
    <property type="protein sequence ID" value="CAG5130549.1"/>
    <property type="molecule type" value="Genomic_DNA"/>
</dbReference>
<dbReference type="InterPro" id="IPR002401">
    <property type="entry name" value="Cyt_P450_E_grp-I"/>
</dbReference>
<dbReference type="InterPro" id="IPR036396">
    <property type="entry name" value="Cyt_P450_sf"/>
</dbReference>
<dbReference type="PANTHER" id="PTHR24302">
    <property type="entry name" value="CYTOCHROME P450 FAMILY 3"/>
    <property type="match status" value="1"/>
</dbReference>
<keyword evidence="6 9" id="KW-0408">Iron</keyword>
<evidence type="ECO:0000256" key="6">
    <source>
        <dbReference type="ARBA" id="ARBA00023004"/>
    </source>
</evidence>
<evidence type="ECO:0000313" key="12">
    <source>
        <dbReference type="Proteomes" id="UP000678393"/>
    </source>
</evidence>
<evidence type="ECO:0000256" key="5">
    <source>
        <dbReference type="ARBA" id="ARBA00023002"/>
    </source>
</evidence>
<dbReference type="FunFam" id="1.10.630.10:FF:000182">
    <property type="entry name" value="Cytochrome P450 3A4"/>
    <property type="match status" value="1"/>
</dbReference>
<proteinExistence type="inferred from homology"/>
<organism evidence="11 12">
    <name type="scientific">Candidula unifasciata</name>
    <dbReference type="NCBI Taxonomy" id="100452"/>
    <lineage>
        <taxon>Eukaryota</taxon>
        <taxon>Metazoa</taxon>
        <taxon>Spiralia</taxon>
        <taxon>Lophotrochozoa</taxon>
        <taxon>Mollusca</taxon>
        <taxon>Gastropoda</taxon>
        <taxon>Heterobranchia</taxon>
        <taxon>Euthyneura</taxon>
        <taxon>Panpulmonata</taxon>
        <taxon>Eupulmonata</taxon>
        <taxon>Stylommatophora</taxon>
        <taxon>Helicina</taxon>
        <taxon>Helicoidea</taxon>
        <taxon>Geomitridae</taxon>
        <taxon>Candidula</taxon>
    </lineage>
</organism>
<accession>A0A8S3ZME5</accession>
<dbReference type="GO" id="GO:0020037">
    <property type="term" value="F:heme binding"/>
    <property type="evidence" value="ECO:0007669"/>
    <property type="project" value="InterPro"/>
</dbReference>
<dbReference type="InterPro" id="IPR001128">
    <property type="entry name" value="Cyt_P450"/>
</dbReference>
<dbReference type="InterPro" id="IPR017972">
    <property type="entry name" value="Cyt_P450_CS"/>
</dbReference>
<feature type="binding site" description="axial binding residue" evidence="9">
    <location>
        <position position="398"/>
    </location>
    <ligand>
        <name>heme</name>
        <dbReference type="ChEBI" id="CHEBI:30413"/>
    </ligand>
    <ligandPart>
        <name>Fe</name>
        <dbReference type="ChEBI" id="CHEBI:18248"/>
    </ligandPart>
</feature>
<dbReference type="PRINTS" id="PR00385">
    <property type="entry name" value="P450"/>
</dbReference>
<dbReference type="SUPFAM" id="SSF48264">
    <property type="entry name" value="Cytochrome P450"/>
    <property type="match status" value="1"/>
</dbReference>
<evidence type="ECO:0000256" key="2">
    <source>
        <dbReference type="ARBA" id="ARBA00010617"/>
    </source>
</evidence>
<evidence type="ECO:0000256" key="3">
    <source>
        <dbReference type="ARBA" id="ARBA00022617"/>
    </source>
</evidence>
<evidence type="ECO:0008006" key="13">
    <source>
        <dbReference type="Google" id="ProtNLM"/>
    </source>
</evidence>
<evidence type="ECO:0000256" key="8">
    <source>
        <dbReference type="ARBA" id="ARBA00043906"/>
    </source>
</evidence>
<protein>
    <recommendedName>
        <fullName evidence="13">Cytochrome P450</fullName>
    </recommendedName>
</protein>
<gene>
    <name evidence="11" type="ORF">CUNI_LOCUS16107</name>
</gene>
<evidence type="ECO:0000256" key="4">
    <source>
        <dbReference type="ARBA" id="ARBA00022723"/>
    </source>
</evidence>
<evidence type="ECO:0000256" key="1">
    <source>
        <dbReference type="ARBA" id="ARBA00001971"/>
    </source>
</evidence>
<evidence type="ECO:0000256" key="10">
    <source>
        <dbReference type="RuleBase" id="RU000461"/>
    </source>
</evidence>
<keyword evidence="3 9" id="KW-0349">Heme</keyword>
<dbReference type="PANTHER" id="PTHR24302:SF15">
    <property type="entry name" value="FATTY-ACID PEROXYGENASE"/>
    <property type="match status" value="1"/>
</dbReference>
<dbReference type="InterPro" id="IPR050705">
    <property type="entry name" value="Cytochrome_P450_3A"/>
</dbReference>
<dbReference type="CDD" id="cd11055">
    <property type="entry name" value="CYP3A-like"/>
    <property type="match status" value="1"/>
</dbReference>
<reference evidence="11" key="1">
    <citation type="submission" date="2021-04" db="EMBL/GenBank/DDBJ databases">
        <authorList>
            <consortium name="Molecular Ecology Group"/>
        </authorList>
    </citation>
    <scope>NUCLEOTIDE SEQUENCE</scope>
</reference>
<dbReference type="PROSITE" id="PS00086">
    <property type="entry name" value="CYTOCHROME_P450"/>
    <property type="match status" value="1"/>
</dbReference>
<dbReference type="GO" id="GO:0005506">
    <property type="term" value="F:iron ion binding"/>
    <property type="evidence" value="ECO:0007669"/>
    <property type="project" value="InterPro"/>
</dbReference>
<keyword evidence="4 9" id="KW-0479">Metal-binding</keyword>
<comment type="caution">
    <text evidence="11">The sequence shown here is derived from an EMBL/GenBank/DDBJ whole genome shotgun (WGS) entry which is preliminary data.</text>
</comment>
<comment type="function">
    <text evidence="8">Cytochromes P450 are a group of heme-thiolate monooxygenases. They oxidize a variety of structurally unrelated compounds, including steroids, fatty acids, and xenobiotics.</text>
</comment>
<evidence type="ECO:0000256" key="7">
    <source>
        <dbReference type="ARBA" id="ARBA00023033"/>
    </source>
</evidence>
<keyword evidence="7 10" id="KW-0503">Monooxygenase</keyword>
<evidence type="ECO:0000256" key="9">
    <source>
        <dbReference type="PIRSR" id="PIRSR602401-1"/>
    </source>
</evidence>
<comment type="cofactor">
    <cofactor evidence="1 9">
        <name>heme</name>
        <dbReference type="ChEBI" id="CHEBI:30413"/>
    </cofactor>
</comment>
<dbReference type="OrthoDB" id="1470350at2759"/>
<dbReference type="AlphaFoldDB" id="A0A8S3ZME5"/>
<keyword evidence="12" id="KW-1185">Reference proteome</keyword>
<dbReference type="PRINTS" id="PR00463">
    <property type="entry name" value="EP450I"/>
</dbReference>
<dbReference type="GO" id="GO:0008395">
    <property type="term" value="F:steroid hydroxylase activity"/>
    <property type="evidence" value="ECO:0007669"/>
    <property type="project" value="TreeGrafter"/>
</dbReference>
<keyword evidence="5 10" id="KW-0560">Oxidoreductase</keyword>
<dbReference type="Gene3D" id="1.10.630.10">
    <property type="entry name" value="Cytochrome P450"/>
    <property type="match status" value="1"/>
</dbReference>
<evidence type="ECO:0000313" key="11">
    <source>
        <dbReference type="EMBL" id="CAG5130549.1"/>
    </source>
</evidence>
<dbReference type="GO" id="GO:0016705">
    <property type="term" value="F:oxidoreductase activity, acting on paired donors, with incorporation or reduction of molecular oxygen"/>
    <property type="evidence" value="ECO:0007669"/>
    <property type="project" value="InterPro"/>
</dbReference>
<comment type="similarity">
    <text evidence="2 10">Belongs to the cytochrome P450 family.</text>
</comment>
<dbReference type="Pfam" id="PF00067">
    <property type="entry name" value="p450"/>
    <property type="match status" value="1"/>
</dbReference>
<dbReference type="Proteomes" id="UP000678393">
    <property type="component" value="Unassembled WGS sequence"/>
</dbReference>